<dbReference type="EMBL" id="AEWV01000003">
    <property type="protein sequence ID" value="EGC18416.1"/>
    <property type="molecule type" value="Genomic_DNA"/>
</dbReference>
<sequence>MSENAKAACTSENEGAGFFFCVSPIREEKPDISINFQAAFNLQ</sequence>
<accession>F0EW44</accession>
<evidence type="ECO:0000313" key="1">
    <source>
        <dbReference type="EMBL" id="EGC18416.1"/>
    </source>
</evidence>
<evidence type="ECO:0000313" key="2">
    <source>
        <dbReference type="Proteomes" id="UP000004088"/>
    </source>
</evidence>
<dbReference type="STRING" id="888741.HMPREF9098_0078"/>
<protein>
    <submittedName>
        <fullName evidence="1">Uncharacterized protein</fullName>
    </submittedName>
</protein>
<dbReference type="AlphaFoldDB" id="F0EW44"/>
<name>F0EW44_9NEIS</name>
<comment type="caution">
    <text evidence="1">The sequence shown here is derived from an EMBL/GenBank/DDBJ whole genome shotgun (WGS) entry which is preliminary data.</text>
</comment>
<keyword evidence="2" id="KW-1185">Reference proteome</keyword>
<proteinExistence type="predicted"/>
<organism evidence="1 2">
    <name type="scientific">Kingella denitrificans ATCC 33394</name>
    <dbReference type="NCBI Taxonomy" id="888741"/>
    <lineage>
        <taxon>Bacteria</taxon>
        <taxon>Pseudomonadati</taxon>
        <taxon>Pseudomonadota</taxon>
        <taxon>Betaproteobacteria</taxon>
        <taxon>Neisseriales</taxon>
        <taxon>Neisseriaceae</taxon>
        <taxon>Kingella</taxon>
    </lineage>
</organism>
<reference evidence="1 2" key="1">
    <citation type="submission" date="2011-01" db="EMBL/GenBank/DDBJ databases">
        <authorList>
            <person name="Muzny D."/>
            <person name="Qin X."/>
            <person name="Deng J."/>
            <person name="Jiang H."/>
            <person name="Liu Y."/>
            <person name="Qu J."/>
            <person name="Song X.-Z."/>
            <person name="Zhang L."/>
            <person name="Thornton R."/>
            <person name="Coyle M."/>
            <person name="Francisco L."/>
            <person name="Jackson L."/>
            <person name="Javaid M."/>
            <person name="Korchina V."/>
            <person name="Kovar C."/>
            <person name="Mata R."/>
            <person name="Mathew T."/>
            <person name="Ngo R."/>
            <person name="Nguyen L."/>
            <person name="Nguyen N."/>
            <person name="Okwuonu G."/>
            <person name="Ongeri F."/>
            <person name="Pham C."/>
            <person name="Simmons D."/>
            <person name="Wilczek-Boney K."/>
            <person name="Hale W."/>
            <person name="Jakkamsetti A."/>
            <person name="Pham P."/>
            <person name="Ruth R."/>
            <person name="San Lucas F."/>
            <person name="Warren J."/>
            <person name="Zhang J."/>
            <person name="Zhao Z."/>
            <person name="Zhou C."/>
            <person name="Zhu D."/>
            <person name="Lee S."/>
            <person name="Bess C."/>
            <person name="Blankenburg K."/>
            <person name="Forbes L."/>
            <person name="Fu Q."/>
            <person name="Gubbala S."/>
            <person name="Hirani K."/>
            <person name="Jayaseelan J.C."/>
            <person name="Lara F."/>
            <person name="Munidasa M."/>
            <person name="Palculict T."/>
            <person name="Patil S."/>
            <person name="Pu L.-L."/>
            <person name="Saada N."/>
            <person name="Tang L."/>
            <person name="Weissenberger G."/>
            <person name="Zhu Y."/>
            <person name="Hemphill L."/>
            <person name="Shang Y."/>
            <person name="Youmans B."/>
            <person name="Ayvaz T."/>
            <person name="Ross M."/>
            <person name="Santibanez J."/>
            <person name="Aqrawi P."/>
            <person name="Gross S."/>
            <person name="Joshi V."/>
            <person name="Fowler G."/>
            <person name="Nazareth L."/>
            <person name="Reid J."/>
            <person name="Worley K."/>
            <person name="Petrosino J."/>
            <person name="Highlander S."/>
            <person name="Gibbs R."/>
        </authorList>
    </citation>
    <scope>NUCLEOTIDE SEQUENCE [LARGE SCALE GENOMIC DNA]</scope>
    <source>
        <strain evidence="1 2">ATCC 33394</strain>
    </source>
</reference>
<dbReference type="Proteomes" id="UP000004088">
    <property type="component" value="Unassembled WGS sequence"/>
</dbReference>
<dbReference type="HOGENOM" id="CLU_3234746_0_0_4"/>
<gene>
    <name evidence="1" type="ORF">HMPREF9098_0078</name>
</gene>